<evidence type="ECO:0000313" key="2">
    <source>
        <dbReference type="Proteomes" id="UP000000739"/>
    </source>
</evidence>
<dbReference type="HOGENOM" id="CLU_105445_0_0_7"/>
<evidence type="ECO:0008006" key="3">
    <source>
        <dbReference type="Google" id="ProtNLM"/>
    </source>
</evidence>
<dbReference type="EMBL" id="CP001322">
    <property type="protein sequence ID" value="ACL03915.1"/>
    <property type="molecule type" value="Genomic_DNA"/>
</dbReference>
<proteinExistence type="predicted"/>
<accession>B8FIC5</accession>
<dbReference type="RefSeq" id="WP_015946990.1">
    <property type="nucleotide sequence ID" value="NC_011768.1"/>
</dbReference>
<sequence>MSDPLRVAFAVEGPTDYIMLKEIVGSLLDERDFVPQVLKPEMSDAFRVNPGEDGGWPGVCRWCLQTTEQSEGNFSGHPLFVFHDVLIIQLDADVAGVTYGSGHTPDPFPGENTLPCEAPCPPASATTDRLRSVVLKWIGEDTVPPQTVFCIPSKALEAWALVGLYPDDATVQEGTIECRKKPEAILAGKSKKSKLVARKAKGAGKPMTYRKIVEKYKEAAPEFAANWNRVKEYCTEAVRFEEDFKDVLASLE</sequence>
<name>B8FIC5_DESAL</name>
<evidence type="ECO:0000313" key="1">
    <source>
        <dbReference type="EMBL" id="ACL03915.1"/>
    </source>
</evidence>
<dbReference type="AlphaFoldDB" id="B8FIC5"/>
<reference evidence="1 2" key="1">
    <citation type="journal article" date="2012" name="Environ. Microbiol.">
        <title>The genome sequence of Desulfatibacillum alkenivorans AK-01: a blueprint for anaerobic alkane oxidation.</title>
        <authorList>
            <person name="Callaghan A.V."/>
            <person name="Morris B.E."/>
            <person name="Pereira I.A."/>
            <person name="McInerney M.J."/>
            <person name="Austin R.N."/>
            <person name="Groves J.T."/>
            <person name="Kukor J.J."/>
            <person name="Suflita J.M."/>
            <person name="Young L.Y."/>
            <person name="Zylstra G.J."/>
            <person name="Wawrik B."/>
        </authorList>
    </citation>
    <scope>NUCLEOTIDE SEQUENCE [LARGE SCALE GENOMIC DNA]</scope>
    <source>
        <strain evidence="1 2">AK-01</strain>
    </source>
</reference>
<organism evidence="1 2">
    <name type="scientific">Desulfatibacillum aliphaticivorans</name>
    <dbReference type="NCBI Taxonomy" id="218208"/>
    <lineage>
        <taxon>Bacteria</taxon>
        <taxon>Pseudomonadati</taxon>
        <taxon>Thermodesulfobacteriota</taxon>
        <taxon>Desulfobacteria</taxon>
        <taxon>Desulfobacterales</taxon>
        <taxon>Desulfatibacillaceae</taxon>
        <taxon>Desulfatibacillum</taxon>
    </lineage>
</organism>
<gene>
    <name evidence="1" type="ordered locus">Dalk_2222</name>
</gene>
<keyword evidence="2" id="KW-1185">Reference proteome</keyword>
<protein>
    <recommendedName>
        <fullName evidence="3">DUF4276 family protein</fullName>
    </recommendedName>
</protein>
<dbReference type="KEGG" id="dal:Dalk_2222"/>
<dbReference type="Proteomes" id="UP000000739">
    <property type="component" value="Chromosome"/>
</dbReference>
<dbReference type="eggNOG" id="ENOG502ZC77">
    <property type="taxonomic scope" value="Bacteria"/>
</dbReference>